<evidence type="ECO:0000313" key="1">
    <source>
        <dbReference type="EnsemblPlants" id="Zm00001eb307460_P001"/>
    </source>
</evidence>
<reference evidence="1" key="2">
    <citation type="submission" date="2019-07" db="EMBL/GenBank/DDBJ databases">
        <authorList>
            <person name="Seetharam A."/>
            <person name="Woodhouse M."/>
            <person name="Cannon E."/>
        </authorList>
    </citation>
    <scope>NUCLEOTIDE SEQUENCE [LARGE SCALE GENOMIC DNA]</scope>
    <source>
        <strain evidence="1">cv. B73</strain>
    </source>
</reference>
<reference evidence="2" key="1">
    <citation type="submission" date="2015-12" db="EMBL/GenBank/DDBJ databases">
        <title>Update maize B73 reference genome by single molecule sequencing technologies.</title>
        <authorList>
            <consortium name="Maize Genome Sequencing Project"/>
            <person name="Ware D."/>
        </authorList>
    </citation>
    <scope>NUCLEOTIDE SEQUENCE [LARGE SCALE GENOMIC DNA]</scope>
    <source>
        <strain evidence="2">cv. B73</strain>
    </source>
</reference>
<protein>
    <submittedName>
        <fullName evidence="1">Uncharacterized protein</fullName>
    </submittedName>
</protein>
<dbReference type="InParanoid" id="A0A804Q815"/>
<reference evidence="1" key="3">
    <citation type="submission" date="2021-05" db="UniProtKB">
        <authorList>
            <consortium name="EnsemblPlants"/>
        </authorList>
    </citation>
    <scope>IDENTIFICATION</scope>
    <source>
        <strain evidence="1">cv. B73</strain>
    </source>
</reference>
<dbReference type="Proteomes" id="UP000007305">
    <property type="component" value="Chromosome 7"/>
</dbReference>
<proteinExistence type="predicted"/>
<dbReference type="EnsemblPlants" id="Zm00001eb307460_T001">
    <property type="protein sequence ID" value="Zm00001eb307460_P001"/>
    <property type="gene ID" value="Zm00001eb307460"/>
</dbReference>
<dbReference type="PANTHER" id="PTHR35124">
    <property type="entry name" value="CYTOCHROME P450 FAMILY PROTEIN"/>
    <property type="match status" value="1"/>
</dbReference>
<dbReference type="PANTHER" id="PTHR35124:SF1">
    <property type="entry name" value="CYTOCHROME P450 FAMILY PROTEIN"/>
    <property type="match status" value="1"/>
</dbReference>
<dbReference type="Gramene" id="Zm00001eb307460_T001">
    <property type="protein sequence ID" value="Zm00001eb307460_P001"/>
    <property type="gene ID" value="Zm00001eb307460"/>
</dbReference>
<keyword evidence="2" id="KW-1185">Reference proteome</keyword>
<sequence length="378" mass="42273">MVHHAPPALLSVAPFQGSSIAAPAIIAPALHRWKVSPRHPRLAPRDTRRQLVSHLLSIHQQDAAGRYRCLELDHPCKAPWCDGPLGALESNGWVYSAHCSFKLFVADASWWCLDGKWLFFWGDSNHVDTIRNLLTFVLGITDTSAVTRQFDAVFTNPIGGAGTLRITSIFNGHWNMSMNYLGLHSLRNRGFRQLIRSYFMSGDRVPDVMVLNSRLHDGCYWTSVRIYAQAADFAAQFWSGVMDKVRARGHAVPRVFYRTQMPQGGIDAGKNHATPFTELRDEAGVTYSHPQGWVTLQTLPNEVLVVLRKILLVDNTRKEAQGSLTCIAQGSKQLSLHFIWKSLILIRKRKAKTLPSAPTFKVAPYLPSLSIKALLASN</sequence>
<organism evidence="1 2">
    <name type="scientific">Zea mays</name>
    <name type="common">Maize</name>
    <dbReference type="NCBI Taxonomy" id="4577"/>
    <lineage>
        <taxon>Eukaryota</taxon>
        <taxon>Viridiplantae</taxon>
        <taxon>Streptophyta</taxon>
        <taxon>Embryophyta</taxon>
        <taxon>Tracheophyta</taxon>
        <taxon>Spermatophyta</taxon>
        <taxon>Magnoliopsida</taxon>
        <taxon>Liliopsida</taxon>
        <taxon>Poales</taxon>
        <taxon>Poaceae</taxon>
        <taxon>PACMAD clade</taxon>
        <taxon>Panicoideae</taxon>
        <taxon>Andropogonodae</taxon>
        <taxon>Andropogoneae</taxon>
        <taxon>Tripsacinae</taxon>
        <taxon>Zea</taxon>
    </lineage>
</organism>
<evidence type="ECO:0000313" key="2">
    <source>
        <dbReference type="Proteomes" id="UP000007305"/>
    </source>
</evidence>
<dbReference type="AlphaFoldDB" id="A0A804Q815"/>
<name>A0A804Q815_MAIZE</name>
<accession>A0A804Q815</accession>